<keyword evidence="4" id="KW-0572">Peptidoglycan-anchor</keyword>
<keyword evidence="6" id="KW-0472">Membrane</keyword>
<feature type="region of interest" description="Disordered" evidence="5">
    <location>
        <begin position="1013"/>
        <end position="1040"/>
    </location>
</feature>
<feature type="transmembrane region" description="Helical" evidence="6">
    <location>
        <begin position="32"/>
        <end position="50"/>
    </location>
</feature>
<proteinExistence type="predicted"/>
<feature type="domain" description="Gram-positive cocci surface proteins LPxTG" evidence="7">
    <location>
        <begin position="1541"/>
        <end position="1577"/>
    </location>
</feature>
<evidence type="ECO:0000256" key="6">
    <source>
        <dbReference type="SAM" id="Phobius"/>
    </source>
</evidence>
<evidence type="ECO:0000313" key="9">
    <source>
        <dbReference type="Proteomes" id="UP000198414"/>
    </source>
</evidence>
<evidence type="ECO:0000313" key="8">
    <source>
        <dbReference type="EMBL" id="GAX05263.1"/>
    </source>
</evidence>
<dbReference type="InterPro" id="IPR022263">
    <property type="entry name" value="KxYKxGKxW"/>
</dbReference>
<evidence type="ECO:0000256" key="5">
    <source>
        <dbReference type="SAM" id="MobiDB-lite"/>
    </source>
</evidence>
<dbReference type="EMBL" id="BCMI01000004">
    <property type="protein sequence ID" value="GAX05263.1"/>
    <property type="molecule type" value="Genomic_DNA"/>
</dbReference>
<keyword evidence="1" id="KW-0134">Cell wall</keyword>
<dbReference type="OrthoDB" id="2264532at2"/>
<feature type="region of interest" description="Disordered" evidence="5">
    <location>
        <begin position="1434"/>
        <end position="1547"/>
    </location>
</feature>
<dbReference type="Gene3D" id="2.60.40.4300">
    <property type="match status" value="2"/>
</dbReference>
<evidence type="ECO:0000256" key="2">
    <source>
        <dbReference type="ARBA" id="ARBA00022525"/>
    </source>
</evidence>
<feature type="compositionally biased region" description="Polar residues" evidence="5">
    <location>
        <begin position="108"/>
        <end position="120"/>
    </location>
</feature>
<reference evidence="8 9" key="1">
    <citation type="submission" date="2015-11" db="EMBL/GenBank/DDBJ databases">
        <title>Draft genome sequences of new species of the genus Lactobacillus isolated from orchardgrass silage.</title>
        <authorList>
            <person name="Tohno M."/>
            <person name="Tanizawa Y."/>
            <person name="Arita M."/>
        </authorList>
    </citation>
    <scope>NUCLEOTIDE SEQUENCE [LARGE SCALE GENOMIC DNA]</scope>
    <source>
        <strain evidence="8 9">IWT25</strain>
    </source>
</reference>
<dbReference type="Pfam" id="PF17966">
    <property type="entry name" value="Muc_B2"/>
    <property type="match status" value="1"/>
</dbReference>
<gene>
    <name evidence="8" type="ORF">IWT25_00567</name>
</gene>
<feature type="compositionally biased region" description="Polar residues" evidence="5">
    <location>
        <begin position="1023"/>
        <end position="1032"/>
    </location>
</feature>
<evidence type="ECO:0000256" key="4">
    <source>
        <dbReference type="ARBA" id="ARBA00023088"/>
    </source>
</evidence>
<dbReference type="InterPro" id="IPR013320">
    <property type="entry name" value="ConA-like_dom_sf"/>
</dbReference>
<comment type="caution">
    <text evidence="8">The sequence shown here is derived from an EMBL/GenBank/DDBJ whole genome shotgun (WGS) entry which is preliminary data.</text>
</comment>
<feature type="compositionally biased region" description="Polar residues" evidence="5">
    <location>
        <begin position="128"/>
        <end position="156"/>
    </location>
</feature>
<keyword evidence="2" id="KW-0964">Secreted</keyword>
<feature type="compositionally biased region" description="Polar residues" evidence="5">
    <location>
        <begin position="1454"/>
        <end position="1517"/>
    </location>
</feature>
<feature type="compositionally biased region" description="Polar residues" evidence="5">
    <location>
        <begin position="61"/>
        <end position="84"/>
    </location>
</feature>
<keyword evidence="6" id="KW-1133">Transmembrane helix</keyword>
<keyword evidence="3" id="KW-0732">Signal</keyword>
<feature type="compositionally biased region" description="Low complexity" evidence="5">
    <location>
        <begin position="1518"/>
        <end position="1540"/>
    </location>
</feature>
<keyword evidence="6" id="KW-0812">Transmembrane</keyword>
<organism evidence="8 9">
    <name type="scientific">Secundilactobacillus pentosiphilus</name>
    <dbReference type="NCBI Taxonomy" id="1714682"/>
    <lineage>
        <taxon>Bacteria</taxon>
        <taxon>Bacillati</taxon>
        <taxon>Bacillota</taxon>
        <taxon>Bacilli</taxon>
        <taxon>Lactobacillales</taxon>
        <taxon>Lactobacillaceae</taxon>
        <taxon>Secundilactobacillus</taxon>
    </lineage>
</organism>
<dbReference type="Pfam" id="PF19258">
    <property type="entry name" value="KxYKxGKxW_sig"/>
    <property type="match status" value="1"/>
</dbReference>
<dbReference type="InterPro" id="IPR041495">
    <property type="entry name" value="Mub_B2"/>
</dbReference>
<evidence type="ECO:0000256" key="1">
    <source>
        <dbReference type="ARBA" id="ARBA00022512"/>
    </source>
</evidence>
<accession>A0A1Z5IU16</accession>
<dbReference type="Proteomes" id="UP000198414">
    <property type="component" value="Unassembled WGS sequence"/>
</dbReference>
<dbReference type="RefSeq" id="WP_089120594.1">
    <property type="nucleotide sequence ID" value="NZ_BCMI01000004.1"/>
</dbReference>
<feature type="compositionally biased region" description="Low complexity" evidence="5">
    <location>
        <begin position="85"/>
        <end position="96"/>
    </location>
</feature>
<evidence type="ECO:0000259" key="7">
    <source>
        <dbReference type="PROSITE" id="PS50847"/>
    </source>
</evidence>
<dbReference type="InterPro" id="IPR019931">
    <property type="entry name" value="LPXTG_anchor"/>
</dbReference>
<sequence>MSKKVMTRQHNRVLRDCTQVKEHYKMYKVGKLWIFAGLFTVSFGAGIFFGESQDAQAEVTTAEPTASETNSGQSLTQQKSVAISGTTKTAGTTAATHDVKASPEEGSNKATTNNSQTSDQVAEPVKPSETTTGKQVSTNLATNSKGTSQTTAQTPRFKTAVDPTETQGQIVVNTTDAKGNASTDPTKTGGATQVDLTGQDVQGHFTTGGSNSILHPTNPVMPTVSNGDTYQLTNPADDNYVESGIVVANSAVDFSSNFSLKTTVSADWDPTMLHPNNPAPQLGGDGMSVSFQPVSTTEALTAKGAAGSNLGLVQNPANSTVYSDANTGTISYNVSTDAGSKAPVNGKTNEWQIYQSTSDTGTPTSEVYDTGKGVPGYARTSGSISYVFDVNYDAATKKLTTNVEDTDGNILKSFTTDINDARTKQNYILGITGSTAASKAHYVAAINDYKYTPADAKLDITSNTTVAQPNIVGTPGQTIAFYNGNDPKPTVDGNNTPVSVAYAVPEVPGYTFTTPQFITLTAGGTNSIKLNYQVATASAMVSFKNSTTGQALPATDNLTMNGNVGAAPTTGTAITIPAGYKLDTTKTLPASITKASDSSLTYTGKLTADDTDNAVIPVVIAYSAAVTKTVTESIGYEDSNGIEVAPGFKAANPITFVTVTNPVDQSTVVYYTTDKVPATLIVNNDGTITGFTKGDSASFKAVPDPTVDGYYVATTNDPANDLSQTTAQTVTPNSDNVMITVIYKVATQTMKVELIYPNGNVANTWTTTGLSNKTITYDNAAILKLVPKNYTIQFDPNKQTIEELTDGFAKDFDTDAKTTQVEKIYLADALGADSKTTTRTIHYVDGNGNTIKPDSVQDLTWTAPKDLVTNKDVDIFNPIGYYPAQTAPTISGYTYKSGMVADENPMPTDTPDNAKDVTLTYTADPQSINIQFVDNDGNKLGDPTPLTGVTNGNIDLKPAITAEQALINTGYTPAKGNNNGLVSVPKTFTDYGKTPTYTVVLNKVENAEANLTMTPVDKDGNPIPNTTPTTVSGKPGTDVDVPNVPGYTPQGSTTKINTPVPDGTTVGTDGHANPPAQRGTSTNITYTANPQSIKVQFVDENNTDLGDVTLTGVTNGKVDLKDAFTKQQAILNQGFTLKPGNSNGLANVTKTFTTIGKTPLYVVVLSHIRGVELNKVPTDNVPSAKQYTINFVTPDGSVVKKTGFAGNDGNIYNFKTDIPTGYVLTPGKTDTNITVPKGYDPKTPFVVNITTPAGQPNDGIQTWFKTALPTDTPSANTYPIDFVTPGGDVVGHTTVTGNPGNNFNVTPNIPKGYVPTPGNDQIIVTVPPKQDPKTPINVTVTTPAGQDTDGVQVWTKGEVPTGNVPSANQYTINIVTTSGTVVGTKTVVGNPGNIFDVTDKVPNGYVLVNNDGHVTIPNGQDPQKPITVLVAEPDNVGPATDVPDGGSTDEDTGEPTNQLTDEPSDNSQKTDTDNNTVTSGNHSGNNTTDDNTVSRISGASTGLTRQSSRGEAGQAQQTASINSANSNVASSNTAKSKAATLPQTNEQSASVWTMIGLSLMSMLSMLGITKKKREDEK</sequence>
<dbReference type="PROSITE" id="PS50847">
    <property type="entry name" value="GRAM_POS_ANCHORING"/>
    <property type="match status" value="1"/>
</dbReference>
<dbReference type="NCBIfam" id="TIGR03715">
    <property type="entry name" value="KxYKxGKxW"/>
    <property type="match status" value="1"/>
</dbReference>
<name>A0A1Z5IU16_9LACO</name>
<feature type="region of interest" description="Disordered" evidence="5">
    <location>
        <begin position="61"/>
        <end position="164"/>
    </location>
</feature>
<protein>
    <submittedName>
        <fullName evidence="8">Mannose-specific adhesin, LPXTG-motif cell wall anchor</fullName>
    </submittedName>
</protein>
<dbReference type="SUPFAM" id="SSF49899">
    <property type="entry name" value="Concanavalin A-like lectins/glucanases"/>
    <property type="match status" value="1"/>
</dbReference>
<dbReference type="NCBIfam" id="TIGR01167">
    <property type="entry name" value="LPXTG_anchor"/>
    <property type="match status" value="1"/>
</dbReference>
<feature type="compositionally biased region" description="Basic and acidic residues" evidence="5">
    <location>
        <begin position="97"/>
        <end position="107"/>
    </location>
</feature>
<evidence type="ECO:0000256" key="3">
    <source>
        <dbReference type="ARBA" id="ARBA00022729"/>
    </source>
</evidence>